<proteinExistence type="predicted"/>
<evidence type="ECO:0000313" key="2">
    <source>
        <dbReference type="Proteomes" id="UP000092125"/>
    </source>
</evidence>
<accession>A0AAP7KZK7</accession>
<sequence>MSNAPLPPFSCFDGHRLVASGTPDVAALALRQLRADAAAGPLLVFDNATGLTRDFDTRGSVAQLLVRIAQAFPASRPDADVQTAATDEPVVARGRGRPKLGVIAREVTLLPRHWTWLAGQPGGASVALRRLVEAASRAGADLDRQRRNAERAYHFLQTIGGDLPGFEEATRALFAHDRARLQAVLESWPVDVRSHALRLAFDEPAGSTDD</sequence>
<dbReference type="RefSeq" id="WP_065182723.1">
    <property type="nucleotide sequence ID" value="NZ_CP120400.1"/>
</dbReference>
<dbReference type="AlphaFoldDB" id="A0AAP7KZK7"/>
<organism evidence="1 2">
    <name type="scientific">Stenotrophomonas maltophilia</name>
    <name type="common">Pseudomonas maltophilia</name>
    <name type="synonym">Xanthomonas maltophilia</name>
    <dbReference type="NCBI Taxonomy" id="40324"/>
    <lineage>
        <taxon>Bacteria</taxon>
        <taxon>Pseudomonadati</taxon>
        <taxon>Pseudomonadota</taxon>
        <taxon>Gammaproteobacteria</taxon>
        <taxon>Lysobacterales</taxon>
        <taxon>Lysobacteraceae</taxon>
        <taxon>Stenotrophomonas</taxon>
        <taxon>Stenotrophomonas maltophilia group</taxon>
    </lineage>
</organism>
<dbReference type="EMBL" id="LYVI01000011">
    <property type="protein sequence ID" value="OBU60156.1"/>
    <property type="molecule type" value="Genomic_DNA"/>
</dbReference>
<comment type="caution">
    <text evidence="1">The sequence shown here is derived from an EMBL/GenBank/DDBJ whole genome shotgun (WGS) entry which is preliminary data.</text>
</comment>
<name>A0AAP7KZK7_STEMA</name>
<gene>
    <name evidence="1" type="ORF">A9K56_15465</name>
</gene>
<evidence type="ECO:0008006" key="3">
    <source>
        <dbReference type="Google" id="ProtNLM"/>
    </source>
</evidence>
<protein>
    <recommendedName>
        <fullName evidence="3">DUF2239 family protein</fullName>
    </recommendedName>
</protein>
<dbReference type="InterPro" id="IPR018715">
    <property type="entry name" value="DUF2239"/>
</dbReference>
<evidence type="ECO:0000313" key="1">
    <source>
        <dbReference type="EMBL" id="OBU60156.1"/>
    </source>
</evidence>
<dbReference type="Pfam" id="PF09998">
    <property type="entry name" value="DUF2239"/>
    <property type="match status" value="1"/>
</dbReference>
<dbReference type="Proteomes" id="UP000092125">
    <property type="component" value="Unassembled WGS sequence"/>
</dbReference>
<reference evidence="1 2" key="1">
    <citation type="submission" date="2016-05" db="EMBL/GenBank/DDBJ databases">
        <title>Draft Genome Sequences of Stenotrophomonas maltophilia Strains Sm32COP, Sm41DVV, Sm46PAILV, SmF3, SmF22, SmSOFb1 and SmCVFa1, Isolated from Different Manures, in France.</title>
        <authorList>
            <person name="Nazaret S."/>
            <person name="Bodilis J."/>
        </authorList>
    </citation>
    <scope>NUCLEOTIDE SEQUENCE [LARGE SCALE GENOMIC DNA]</scope>
    <source>
        <strain evidence="1 2">Sm41DVV</strain>
    </source>
</reference>